<dbReference type="Gene3D" id="3.40.50.1820">
    <property type="entry name" value="alpha/beta hydrolase"/>
    <property type="match status" value="1"/>
</dbReference>
<dbReference type="InterPro" id="IPR000639">
    <property type="entry name" value="Epox_hydrolase-like"/>
</dbReference>
<dbReference type="PANTHER" id="PTHR43798">
    <property type="entry name" value="MONOACYLGLYCEROL LIPASE"/>
    <property type="match status" value="1"/>
</dbReference>
<dbReference type="PANTHER" id="PTHR43798:SF24">
    <property type="entry name" value="CIS-3-ALKYL-4-ALKYLOXETAN-2-ONE DECARBOXYLASE"/>
    <property type="match status" value="1"/>
</dbReference>
<keyword evidence="3" id="KW-1185">Reference proteome</keyword>
<dbReference type="SUPFAM" id="SSF53474">
    <property type="entry name" value="alpha/beta-Hydrolases"/>
    <property type="match status" value="1"/>
</dbReference>
<evidence type="ECO:0000313" key="3">
    <source>
        <dbReference type="Proteomes" id="UP000009234"/>
    </source>
</evidence>
<organism evidence="2 3">
    <name type="scientific">Desulforamulus ruminis (strain ATCC 23193 / DSM 2154 / NCIMB 8452 / DL)</name>
    <name type="common">Desulfotomaculum ruminis</name>
    <dbReference type="NCBI Taxonomy" id="696281"/>
    <lineage>
        <taxon>Bacteria</taxon>
        <taxon>Bacillati</taxon>
        <taxon>Bacillota</taxon>
        <taxon>Clostridia</taxon>
        <taxon>Eubacteriales</taxon>
        <taxon>Peptococcaceae</taxon>
        <taxon>Desulforamulus</taxon>
    </lineage>
</organism>
<dbReference type="InterPro" id="IPR000073">
    <property type="entry name" value="AB_hydrolase_1"/>
</dbReference>
<dbReference type="eggNOG" id="COG0596">
    <property type="taxonomic scope" value="Bacteria"/>
</dbReference>
<accession>F6DLU8</accession>
<dbReference type="PRINTS" id="PR00111">
    <property type="entry name" value="ABHYDROLASE"/>
</dbReference>
<proteinExistence type="predicted"/>
<sequence length="299" mass="34315">MMPGDFTYPSRYLKVLGYNLHYLDEGEGEPILLLHGNPTWGYLWRLFLPELSRNYRCVVPDFLGFGLSDKPTGADYGLAAQQQRLSRFVDKLGLQEITLMGHDIGGIIGLSWAAENKERVKRLVLMNTSGTVPEVLGGNRYRIPWSYLVLWPLRLPGLGEGLVQGLNFLQRVVMPAAFWGRQFFSKEIRRGFAAPYRGWRDRKAQLVTVRQIPIWKSDPVYQMLYKTGRSLAGWQVPTQIIWGMKDPSFPPWIIHDLERLLPNHGITLRLPGAGHFLTEEKPEEILKQIKEFLQNTGVR</sequence>
<dbReference type="RefSeq" id="WP_013840173.1">
    <property type="nucleotide sequence ID" value="NC_015589.1"/>
</dbReference>
<dbReference type="PRINTS" id="PR00412">
    <property type="entry name" value="EPOXHYDRLASE"/>
</dbReference>
<dbReference type="GO" id="GO:0016787">
    <property type="term" value="F:hydrolase activity"/>
    <property type="evidence" value="ECO:0007669"/>
    <property type="project" value="UniProtKB-KW"/>
</dbReference>
<dbReference type="STRING" id="696281.Desru_0090"/>
<dbReference type="Proteomes" id="UP000009234">
    <property type="component" value="Chromosome"/>
</dbReference>
<dbReference type="InterPro" id="IPR050266">
    <property type="entry name" value="AB_hydrolase_sf"/>
</dbReference>
<dbReference type="HOGENOM" id="CLU_020336_13_3_9"/>
<reference evidence="3" key="1">
    <citation type="submission" date="2011-05" db="EMBL/GenBank/DDBJ databases">
        <title>Complete sequence of Desulfotomaculum ruminis DSM 2154.</title>
        <authorList>
            <person name="Lucas S."/>
            <person name="Copeland A."/>
            <person name="Lapidus A."/>
            <person name="Cheng J.-F."/>
            <person name="Goodwin L."/>
            <person name="Pitluck S."/>
            <person name="Lu M."/>
            <person name="Detter J.C."/>
            <person name="Han C."/>
            <person name="Tapia R."/>
            <person name="Land M."/>
            <person name="Hauser L."/>
            <person name="Kyrpides N."/>
            <person name="Ivanova N."/>
            <person name="Mikhailova N."/>
            <person name="Pagani I."/>
            <person name="Stams A.J.M."/>
            <person name="Plugge C.M."/>
            <person name="Muyzer G."/>
            <person name="Kuever J."/>
            <person name="Parshina S.N."/>
            <person name="Ivanova A.E."/>
            <person name="Nazina T.N."/>
            <person name="Brambilla E."/>
            <person name="Spring S."/>
            <person name="Klenk H.-P."/>
            <person name="Woyke T."/>
        </authorList>
    </citation>
    <scope>NUCLEOTIDE SEQUENCE [LARGE SCALE GENOMIC DNA]</scope>
    <source>
        <strain evidence="3">ATCC 23193 / DSM 2154 / NCIB 8452 / DL</strain>
    </source>
</reference>
<gene>
    <name evidence="2" type="ordered locus">Desru_0090</name>
</gene>
<dbReference type="GO" id="GO:0016020">
    <property type="term" value="C:membrane"/>
    <property type="evidence" value="ECO:0007669"/>
    <property type="project" value="TreeGrafter"/>
</dbReference>
<dbReference type="InterPro" id="IPR029058">
    <property type="entry name" value="AB_hydrolase_fold"/>
</dbReference>
<reference evidence="2 3" key="2">
    <citation type="journal article" date="2012" name="Stand. Genomic Sci.">
        <title>Complete genome sequence of the sulfate-reducing firmicute Desulfotomaculum ruminis type strain (DL(T)).</title>
        <authorList>
            <person name="Spring S."/>
            <person name="Visser M."/>
            <person name="Lu M."/>
            <person name="Copeland A."/>
            <person name="Lapidus A."/>
            <person name="Lucas S."/>
            <person name="Cheng J.F."/>
            <person name="Han C."/>
            <person name="Tapia R."/>
            <person name="Goodwin L.A."/>
            <person name="Pitluck S."/>
            <person name="Ivanova N."/>
            <person name="Land M."/>
            <person name="Hauser L."/>
            <person name="Larimer F."/>
            <person name="Rohde M."/>
            <person name="Goker M."/>
            <person name="Detter J.C."/>
            <person name="Kyrpides N.C."/>
            <person name="Woyke T."/>
            <person name="Schaap P.J."/>
            <person name="Plugge C.M."/>
            <person name="Muyzer G."/>
            <person name="Kuever J."/>
            <person name="Pereira I.A."/>
            <person name="Parshina S.N."/>
            <person name="Bernier-Latmani R."/>
            <person name="Stams A.J."/>
            <person name="Klenk H.P."/>
        </authorList>
    </citation>
    <scope>NUCLEOTIDE SEQUENCE [LARGE SCALE GENOMIC DNA]</scope>
    <source>
        <strain evidence="3">ATCC 23193 / DSM 2154 / NCIB 8452 / DL</strain>
    </source>
</reference>
<dbReference type="AlphaFoldDB" id="F6DLU8"/>
<evidence type="ECO:0000313" key="2">
    <source>
        <dbReference type="EMBL" id="AEG58391.1"/>
    </source>
</evidence>
<feature type="domain" description="AB hydrolase-1" evidence="1">
    <location>
        <begin position="30"/>
        <end position="282"/>
    </location>
</feature>
<evidence type="ECO:0000259" key="1">
    <source>
        <dbReference type="Pfam" id="PF00561"/>
    </source>
</evidence>
<protein>
    <submittedName>
        <fullName evidence="2">Alpha/beta hydrolase fold protein</fullName>
    </submittedName>
</protein>
<dbReference type="OrthoDB" id="9775557at2"/>
<dbReference type="EMBL" id="CP002780">
    <property type="protein sequence ID" value="AEG58391.1"/>
    <property type="molecule type" value="Genomic_DNA"/>
</dbReference>
<name>F6DLU8_DESRL</name>
<dbReference type="KEGG" id="dru:Desru_0090"/>
<dbReference type="Pfam" id="PF00561">
    <property type="entry name" value="Abhydrolase_1"/>
    <property type="match status" value="1"/>
</dbReference>
<keyword evidence="2" id="KW-0378">Hydrolase</keyword>